<feature type="compositionally biased region" description="Low complexity" evidence="5">
    <location>
        <begin position="417"/>
        <end position="432"/>
    </location>
</feature>
<feature type="region of interest" description="Disordered" evidence="5">
    <location>
        <begin position="53"/>
        <end position="73"/>
    </location>
</feature>
<dbReference type="InterPro" id="IPR036893">
    <property type="entry name" value="SBP_sf"/>
</dbReference>
<dbReference type="Gene3D" id="4.10.1100.10">
    <property type="entry name" value="Transcription factor, SBP-box domain"/>
    <property type="match status" value="1"/>
</dbReference>
<dbReference type="PANTHER" id="PTHR31251:SF226">
    <property type="entry name" value="SQUAMOSA PROMOTER-BINDING-LIKE PROTEIN 6"/>
    <property type="match status" value="1"/>
</dbReference>
<feature type="region of interest" description="Disordered" evidence="5">
    <location>
        <begin position="410"/>
        <end position="434"/>
    </location>
</feature>
<dbReference type="Gene3D" id="1.25.40.20">
    <property type="entry name" value="Ankyrin repeat-containing domain"/>
    <property type="match status" value="1"/>
</dbReference>
<dbReference type="SUPFAM" id="SSF48403">
    <property type="entry name" value="Ankyrin repeat"/>
    <property type="match status" value="1"/>
</dbReference>
<keyword evidence="2 4" id="KW-0863">Zinc-finger</keyword>
<evidence type="ECO:0000259" key="7">
    <source>
        <dbReference type="PROSITE" id="PS51141"/>
    </source>
</evidence>
<dbReference type="GO" id="GO:0003677">
    <property type="term" value="F:DNA binding"/>
    <property type="evidence" value="ECO:0007669"/>
    <property type="project" value="InterPro"/>
</dbReference>
<sequence length="1009" mass="113056">MEASLGSEGNHFLAAGTSNLSRIGKKSLEWNLNDWRWDGELFVANPTNAAPSDCENNHQCHDQANGSNSSSSSEFTDFGLLVNEKSEAEKRKRIQVVEDGEPCFGAEALSLKLGAYTYPMLEGMESNLKNTEGEKGKKSKTQGENSNYPTCQVEACDTDLSKTKDYHRRHKVCEMHAKASSAIVRNAIQRFCQQCSSVDRFHLLEEFDEGKRSCRRRLAGHNKRRRKRQPDAIATGNPSTDEQTSGYLLITDNQNVELLAHLLGSLAKLAKSFDPSSLSQLLQSSQVPQKFEMGAGTSSKVVNTSALNIVSVQEYVSHLNSVANVTCTAIAENHLKETDHIPSVVTANSTHSNGRVAFVEPVLDKVRIVDFDLNDTYVDTQKCEEGRQKLATVPHTMMVSSDCPSWLVQDHQSSPLQNSRNSDSTSNQSQSSFNGDAQFRTDRIIFKLFGKDPNDLPLVLRAQILDWLSNSPTDMESYIRPGCLILTIYLRQSESAWVRLCNDLSTNLNKLLHNSSDKIWRMGWIFSMIQNYAVFIYNGQVVLDLPLHIRQLNNHCKILSVTPIAVPQSTRVEFTVKCFNVDQPTSRLLCSFDGKYLLQERIQALAKETDRVAENDLSQCLSFSCLLPDVTGRGFIELEDCGVSDEFLPFIVAEDDVCSEICMLENEINIVYSDGQLPEQLDEEKARNQALEFINELGWLLRRNHYLSICCESKIPANLFTLARFQWLMSFAMDREWPAVVKKLLNIFFNGSVNANGKSPIELILDEYLLHSAVQRKSKTLVEALLRYASNNTSEGTYPDQLLFRPDMLGPSGITPLHIVASSDDAESILDALTNDPGQVVSYPIPATESFFILVIAAHGPVGIKAWNNVRDNTGFTPEDYAISRGHHSYLTLVQKKIDKQLQLSQVILNISGDASYKLENTLKPSKPSAYEMSTNWSNTKQPPYCNRCSRQVVYQNSAARTMLHRPLMLALVGIAAVCVCVGLLFKTPPEVFYVFPSFRWELLDYGYI</sequence>
<dbReference type="PROSITE" id="PS51141">
    <property type="entry name" value="ZF_SBP"/>
    <property type="match status" value="1"/>
</dbReference>
<feature type="domain" description="SBP-type" evidence="7">
    <location>
        <begin position="148"/>
        <end position="228"/>
    </location>
</feature>
<accession>A0A8J5I1N0</accession>
<evidence type="ECO:0000256" key="2">
    <source>
        <dbReference type="ARBA" id="ARBA00022771"/>
    </source>
</evidence>
<keyword evidence="3" id="KW-0862">Zinc</keyword>
<keyword evidence="9" id="KW-1185">Reference proteome</keyword>
<evidence type="ECO:0000256" key="3">
    <source>
        <dbReference type="ARBA" id="ARBA00022833"/>
    </source>
</evidence>
<organism evidence="8 9">
    <name type="scientific">Zingiber officinale</name>
    <name type="common">Ginger</name>
    <name type="synonym">Amomum zingiber</name>
    <dbReference type="NCBI Taxonomy" id="94328"/>
    <lineage>
        <taxon>Eukaryota</taxon>
        <taxon>Viridiplantae</taxon>
        <taxon>Streptophyta</taxon>
        <taxon>Embryophyta</taxon>
        <taxon>Tracheophyta</taxon>
        <taxon>Spermatophyta</taxon>
        <taxon>Magnoliopsida</taxon>
        <taxon>Liliopsida</taxon>
        <taxon>Zingiberales</taxon>
        <taxon>Zingiberaceae</taxon>
        <taxon>Zingiber</taxon>
    </lineage>
</organism>
<dbReference type="PANTHER" id="PTHR31251">
    <property type="entry name" value="SQUAMOSA PROMOTER-BINDING-LIKE PROTEIN 4"/>
    <property type="match status" value="1"/>
</dbReference>
<keyword evidence="6" id="KW-0812">Transmembrane</keyword>
<dbReference type="InterPro" id="IPR036770">
    <property type="entry name" value="Ankyrin_rpt-contain_sf"/>
</dbReference>
<dbReference type="AlphaFoldDB" id="A0A8J5I1N0"/>
<proteinExistence type="predicted"/>
<dbReference type="Pfam" id="PF03110">
    <property type="entry name" value="SBP"/>
    <property type="match status" value="1"/>
</dbReference>
<keyword evidence="6" id="KW-0472">Membrane</keyword>
<dbReference type="GO" id="GO:0008270">
    <property type="term" value="F:zinc ion binding"/>
    <property type="evidence" value="ECO:0007669"/>
    <property type="project" value="UniProtKB-KW"/>
</dbReference>
<keyword evidence="6" id="KW-1133">Transmembrane helix</keyword>
<evidence type="ECO:0000256" key="4">
    <source>
        <dbReference type="PROSITE-ProRule" id="PRU00470"/>
    </source>
</evidence>
<dbReference type="SUPFAM" id="SSF103612">
    <property type="entry name" value="SBT domain"/>
    <property type="match status" value="1"/>
</dbReference>
<reference evidence="8 9" key="1">
    <citation type="submission" date="2020-08" db="EMBL/GenBank/DDBJ databases">
        <title>Plant Genome Project.</title>
        <authorList>
            <person name="Zhang R.-G."/>
        </authorList>
    </citation>
    <scope>NUCLEOTIDE SEQUENCE [LARGE SCALE GENOMIC DNA]</scope>
    <source>
        <tissue evidence="8">Rhizome</tissue>
    </source>
</reference>
<protein>
    <recommendedName>
        <fullName evidence="7">SBP-type domain-containing protein</fullName>
    </recommendedName>
</protein>
<feature type="transmembrane region" description="Helical" evidence="6">
    <location>
        <begin position="968"/>
        <end position="986"/>
    </location>
</feature>
<dbReference type="Pfam" id="PF26102">
    <property type="entry name" value="Ig_SPL7"/>
    <property type="match status" value="1"/>
</dbReference>
<evidence type="ECO:0000256" key="5">
    <source>
        <dbReference type="SAM" id="MobiDB-lite"/>
    </source>
</evidence>
<dbReference type="Proteomes" id="UP000734854">
    <property type="component" value="Unassembled WGS sequence"/>
</dbReference>
<feature type="compositionally biased region" description="Basic residues" evidence="5">
    <location>
        <begin position="218"/>
        <end position="228"/>
    </location>
</feature>
<evidence type="ECO:0000313" key="9">
    <source>
        <dbReference type="Proteomes" id="UP000734854"/>
    </source>
</evidence>
<comment type="caution">
    <text evidence="8">The sequence shown here is derived from an EMBL/GenBank/DDBJ whole genome shotgun (WGS) entry which is preliminary data.</text>
</comment>
<dbReference type="EMBL" id="JACMSC010000002">
    <property type="protein sequence ID" value="KAG6531816.1"/>
    <property type="molecule type" value="Genomic_DNA"/>
</dbReference>
<evidence type="ECO:0000256" key="6">
    <source>
        <dbReference type="SAM" id="Phobius"/>
    </source>
</evidence>
<keyword evidence="1" id="KW-0479">Metal-binding</keyword>
<dbReference type="GO" id="GO:0005634">
    <property type="term" value="C:nucleus"/>
    <property type="evidence" value="ECO:0007669"/>
    <property type="project" value="InterPro"/>
</dbReference>
<dbReference type="InterPro" id="IPR044817">
    <property type="entry name" value="SBP-like"/>
</dbReference>
<gene>
    <name evidence="8" type="ORF">ZIOFF_005642</name>
</gene>
<evidence type="ECO:0000313" key="8">
    <source>
        <dbReference type="EMBL" id="KAG6531816.1"/>
    </source>
</evidence>
<feature type="region of interest" description="Disordered" evidence="5">
    <location>
        <begin position="218"/>
        <end position="244"/>
    </location>
</feature>
<evidence type="ECO:0000256" key="1">
    <source>
        <dbReference type="ARBA" id="ARBA00022723"/>
    </source>
</evidence>
<name>A0A8J5I1N0_ZINOF</name>
<dbReference type="InterPro" id="IPR004333">
    <property type="entry name" value="SBP_dom"/>
</dbReference>